<dbReference type="Proteomes" id="UP001424441">
    <property type="component" value="Unassembled WGS sequence"/>
</dbReference>
<dbReference type="PROSITE" id="PS51014">
    <property type="entry name" value="COBK_CBIJ"/>
    <property type="match status" value="1"/>
</dbReference>
<comment type="caution">
    <text evidence="4">The sequence shown here is derived from an EMBL/GenBank/DDBJ whole genome shotgun (WGS) entry which is preliminary data.</text>
</comment>
<keyword evidence="5" id="KW-1185">Reference proteome</keyword>
<dbReference type="Pfam" id="PF02571">
    <property type="entry name" value="CbiJ"/>
    <property type="match status" value="1"/>
</dbReference>
<proteinExistence type="predicted"/>
<gene>
    <name evidence="4" type="ORF">GCM10008943_15650</name>
</gene>
<evidence type="ECO:0000256" key="1">
    <source>
        <dbReference type="ARBA" id="ARBA00004953"/>
    </source>
</evidence>
<protein>
    <submittedName>
        <fullName evidence="4">Cobalt-precorrin-6A reductase</fullName>
    </submittedName>
</protein>
<dbReference type="NCBIfam" id="NF005968">
    <property type="entry name" value="PRK08057.1-2"/>
    <property type="match status" value="1"/>
</dbReference>
<evidence type="ECO:0000256" key="2">
    <source>
        <dbReference type="ARBA" id="ARBA00022573"/>
    </source>
</evidence>
<evidence type="ECO:0000313" key="4">
    <source>
        <dbReference type="EMBL" id="GAA0601318.1"/>
    </source>
</evidence>
<dbReference type="NCBIfam" id="TIGR00715">
    <property type="entry name" value="precor6x_red"/>
    <property type="match status" value="1"/>
</dbReference>
<name>A0ABN1G012_9HYPH</name>
<accession>A0ABN1G012</accession>
<dbReference type="InterPro" id="IPR003723">
    <property type="entry name" value="Precorrin-6x_reduct"/>
</dbReference>
<sequence>MPVSDQSILLLGGTTEAAELAQILNAQGFPVTTSLAGRTANPSPVDGNVRSGGYGGVEGLSAYITQQNIALIIDATHPFARQISANAQQAADQTRCPLIRLERASWQQQSGDKWQLIQSEEAAARLLPAGARAFLGLGRQHIAPFQACDDVHFIMRMIDPAEVALPRHHEIILAKPADYEAEYDLLRQYKITHLVCRNSGGNASYEKIRAARDLSIEVLMIERPKPVAHHVVESTDAVLAFVHSFFISVLRSTC</sequence>
<reference evidence="4 5" key="1">
    <citation type="journal article" date="2019" name="Int. J. Syst. Evol. Microbiol.">
        <title>The Global Catalogue of Microorganisms (GCM) 10K type strain sequencing project: providing services to taxonomists for standard genome sequencing and annotation.</title>
        <authorList>
            <consortium name="The Broad Institute Genomics Platform"/>
            <consortium name="The Broad Institute Genome Sequencing Center for Infectious Disease"/>
            <person name="Wu L."/>
            <person name="Ma J."/>
        </authorList>
    </citation>
    <scope>NUCLEOTIDE SEQUENCE [LARGE SCALE GENOMIC DNA]</scope>
    <source>
        <strain evidence="4 5">JCM 15115</strain>
    </source>
</reference>
<keyword evidence="2" id="KW-0169">Cobalamin biosynthesis</keyword>
<organism evidence="4 5">
    <name type="scientific">Paenochrobactrum glaciei</name>
    <dbReference type="NCBI Taxonomy" id="486407"/>
    <lineage>
        <taxon>Bacteria</taxon>
        <taxon>Pseudomonadati</taxon>
        <taxon>Pseudomonadota</taxon>
        <taxon>Alphaproteobacteria</taxon>
        <taxon>Hyphomicrobiales</taxon>
        <taxon>Brucellaceae</taxon>
        <taxon>Paenochrobactrum</taxon>
    </lineage>
</organism>
<evidence type="ECO:0000313" key="5">
    <source>
        <dbReference type="Proteomes" id="UP001424441"/>
    </source>
</evidence>
<dbReference type="PANTHER" id="PTHR36925:SF1">
    <property type="entry name" value="COBALT-PRECORRIN-6A REDUCTASE"/>
    <property type="match status" value="1"/>
</dbReference>
<keyword evidence="3" id="KW-0560">Oxidoreductase</keyword>
<dbReference type="PANTHER" id="PTHR36925">
    <property type="entry name" value="COBALT-PRECORRIN-6A REDUCTASE"/>
    <property type="match status" value="1"/>
</dbReference>
<dbReference type="EMBL" id="BAAADE010000002">
    <property type="protein sequence ID" value="GAA0601318.1"/>
    <property type="molecule type" value="Genomic_DNA"/>
</dbReference>
<comment type="pathway">
    <text evidence="1">Cofactor biosynthesis; adenosylcobalamin biosynthesis.</text>
</comment>
<dbReference type="RefSeq" id="WP_343804111.1">
    <property type="nucleotide sequence ID" value="NZ_BAAADE010000002.1"/>
</dbReference>
<evidence type="ECO:0000256" key="3">
    <source>
        <dbReference type="ARBA" id="ARBA00023002"/>
    </source>
</evidence>